<organism evidence="1">
    <name type="scientific">Anguilla anguilla</name>
    <name type="common">European freshwater eel</name>
    <name type="synonym">Muraena anguilla</name>
    <dbReference type="NCBI Taxonomy" id="7936"/>
    <lineage>
        <taxon>Eukaryota</taxon>
        <taxon>Metazoa</taxon>
        <taxon>Chordata</taxon>
        <taxon>Craniata</taxon>
        <taxon>Vertebrata</taxon>
        <taxon>Euteleostomi</taxon>
        <taxon>Actinopterygii</taxon>
        <taxon>Neopterygii</taxon>
        <taxon>Teleostei</taxon>
        <taxon>Anguilliformes</taxon>
        <taxon>Anguillidae</taxon>
        <taxon>Anguilla</taxon>
    </lineage>
</organism>
<dbReference type="AlphaFoldDB" id="A0A0E9UPC4"/>
<evidence type="ECO:0000313" key="1">
    <source>
        <dbReference type="EMBL" id="JAH66778.1"/>
    </source>
</evidence>
<protein>
    <submittedName>
        <fullName evidence="1">Uncharacterized protein</fullName>
    </submittedName>
</protein>
<name>A0A0E9UPC4_ANGAN</name>
<reference evidence="1" key="1">
    <citation type="submission" date="2014-11" db="EMBL/GenBank/DDBJ databases">
        <authorList>
            <person name="Amaro Gonzalez C."/>
        </authorList>
    </citation>
    <scope>NUCLEOTIDE SEQUENCE</scope>
</reference>
<proteinExistence type="predicted"/>
<reference evidence="1" key="2">
    <citation type="journal article" date="2015" name="Fish Shellfish Immunol.">
        <title>Early steps in the European eel (Anguilla anguilla)-Vibrio vulnificus interaction in the gills: Role of the RtxA13 toxin.</title>
        <authorList>
            <person name="Callol A."/>
            <person name="Pajuelo D."/>
            <person name="Ebbesson L."/>
            <person name="Teles M."/>
            <person name="MacKenzie S."/>
            <person name="Amaro C."/>
        </authorList>
    </citation>
    <scope>NUCLEOTIDE SEQUENCE</scope>
</reference>
<accession>A0A0E9UPC4</accession>
<sequence length="33" mass="3691">MHGQTLWLGTDIAALEENLQHPATLYYSFELAG</sequence>
<dbReference type="EMBL" id="GBXM01041799">
    <property type="protein sequence ID" value="JAH66778.1"/>
    <property type="molecule type" value="Transcribed_RNA"/>
</dbReference>